<proteinExistence type="predicted"/>
<dbReference type="Proteomes" id="UP000620874">
    <property type="component" value="Unassembled WGS sequence"/>
</dbReference>
<comment type="caution">
    <text evidence="3">The sequence shown here is derived from an EMBL/GenBank/DDBJ whole genome shotgun (WGS) entry which is preliminary data.</text>
</comment>
<feature type="domain" description="Putative carbohydrate metabolism" evidence="2">
    <location>
        <begin position="127"/>
        <end position="372"/>
    </location>
</feature>
<dbReference type="InterPro" id="IPR038653">
    <property type="entry name" value="Put_CMD_sf"/>
</dbReference>
<dbReference type="Gene3D" id="2.60.120.890">
    <property type="entry name" value="BT2081, beta-jelly-roll domain"/>
    <property type="match status" value="1"/>
</dbReference>
<evidence type="ECO:0000313" key="3">
    <source>
        <dbReference type="EMBL" id="MBD8039681.1"/>
    </source>
</evidence>
<dbReference type="InterPro" id="IPR025112">
    <property type="entry name" value="PCMD"/>
</dbReference>
<name>A0ABR8Y657_9BACT</name>
<reference evidence="3 4" key="1">
    <citation type="submission" date="2020-08" db="EMBL/GenBank/DDBJ databases">
        <title>A Genomic Blueprint of the Chicken Gut Microbiome.</title>
        <authorList>
            <person name="Gilroy R."/>
            <person name="Ravi A."/>
            <person name="Getino M."/>
            <person name="Pursley I."/>
            <person name="Horton D.L."/>
            <person name="Alikhan N.-F."/>
            <person name="Baker D."/>
            <person name="Gharbi K."/>
            <person name="Hall N."/>
            <person name="Watson M."/>
            <person name="Adriaenssens E.M."/>
            <person name="Foster-Nyarko E."/>
            <person name="Jarju S."/>
            <person name="Secka A."/>
            <person name="Antonio M."/>
            <person name="Oren A."/>
            <person name="Chaudhuri R."/>
            <person name="La Ragione R.M."/>
            <person name="Hildebrand F."/>
            <person name="Pallen M.J."/>
        </authorList>
    </citation>
    <scope>NUCLEOTIDE SEQUENCE [LARGE SCALE GENOMIC DNA]</scope>
    <source>
        <strain evidence="3 4">Sa1CVN1</strain>
    </source>
</reference>
<sequence>MNIRKIFAGLLLTLAVSSCIQDEALNVEAAIDDCTGENIQLASIDATHKEIEIYVLDGTDVSQQELNFTLADGATIQADETEAGDQPPYYDFSQRTLRRFTVTSEDGNTTATYVVRINKMELPTHYSFENLRATTPYHIFYLTNESGIMQWASGNPGYELSGMALDETQYPTVQDPIGHSGKCVRLTTRSTGSFGLPLGMPIACGNLFVGSFDVQNAVTAPRQATHFGFPFTKIPQRITGWYKYQKGETFTDENNEVLSGQTDIGDIYAVLYEAETSDYTLDGDLFPLTGGINPNIVLMARIGEQGQQEMKETDEWTYFDLSFEAQNGKTVDPEGLANGKYKLAIAFASSRGGGYFRGAVGSELYIDEVEIICE</sequence>
<accession>A0ABR8Y657</accession>
<organism evidence="3 4">
    <name type="scientific">Phocaeicola intestinalis</name>
    <dbReference type="NCBI Taxonomy" id="2762212"/>
    <lineage>
        <taxon>Bacteria</taxon>
        <taxon>Pseudomonadati</taxon>
        <taxon>Bacteroidota</taxon>
        <taxon>Bacteroidia</taxon>
        <taxon>Bacteroidales</taxon>
        <taxon>Bacteroidaceae</taxon>
        <taxon>Phocaeicola</taxon>
    </lineage>
</organism>
<evidence type="ECO:0000259" key="2">
    <source>
        <dbReference type="Pfam" id="PF13201"/>
    </source>
</evidence>
<keyword evidence="1" id="KW-0732">Signal</keyword>
<dbReference type="Gene3D" id="2.60.40.2340">
    <property type="match status" value="1"/>
</dbReference>
<protein>
    <submittedName>
        <fullName evidence="3">PCMD domain-containing protein</fullName>
    </submittedName>
</protein>
<dbReference type="RefSeq" id="WP_087210754.1">
    <property type="nucleotide sequence ID" value="NZ_JACSPP010000008.1"/>
</dbReference>
<evidence type="ECO:0000256" key="1">
    <source>
        <dbReference type="SAM" id="SignalP"/>
    </source>
</evidence>
<evidence type="ECO:0000313" key="4">
    <source>
        <dbReference type="Proteomes" id="UP000620874"/>
    </source>
</evidence>
<dbReference type="PROSITE" id="PS51257">
    <property type="entry name" value="PROKAR_LIPOPROTEIN"/>
    <property type="match status" value="1"/>
</dbReference>
<gene>
    <name evidence="3" type="ORF">H9625_04330</name>
</gene>
<feature type="signal peptide" evidence="1">
    <location>
        <begin position="1"/>
        <end position="20"/>
    </location>
</feature>
<dbReference type="EMBL" id="JACSPP010000008">
    <property type="protein sequence ID" value="MBD8039681.1"/>
    <property type="molecule type" value="Genomic_DNA"/>
</dbReference>
<dbReference type="Pfam" id="PF13201">
    <property type="entry name" value="PCMD"/>
    <property type="match status" value="1"/>
</dbReference>
<feature type="chain" id="PRO_5046619492" evidence="1">
    <location>
        <begin position="21"/>
        <end position="374"/>
    </location>
</feature>
<keyword evidence="4" id="KW-1185">Reference proteome</keyword>